<evidence type="ECO:0000313" key="3">
    <source>
        <dbReference type="WBParaSite" id="PDA_v2.g18946.t1"/>
    </source>
</evidence>
<accession>A0A914PLT5</accession>
<feature type="domain" description="Fungal lipase-type" evidence="1">
    <location>
        <begin position="9"/>
        <end position="145"/>
    </location>
</feature>
<dbReference type="Gene3D" id="3.40.50.1820">
    <property type="entry name" value="alpha/beta hydrolase"/>
    <property type="match status" value="1"/>
</dbReference>
<dbReference type="GO" id="GO:0006629">
    <property type="term" value="P:lipid metabolic process"/>
    <property type="evidence" value="ECO:0007669"/>
    <property type="project" value="InterPro"/>
</dbReference>
<dbReference type="WBParaSite" id="PDA_v2.g18946.t1">
    <property type="protein sequence ID" value="PDA_v2.g18946.t1"/>
    <property type="gene ID" value="PDA_v2.g18946"/>
</dbReference>
<proteinExistence type="predicted"/>
<organism evidence="2 3">
    <name type="scientific">Panagrolaimus davidi</name>
    <dbReference type="NCBI Taxonomy" id="227884"/>
    <lineage>
        <taxon>Eukaryota</taxon>
        <taxon>Metazoa</taxon>
        <taxon>Ecdysozoa</taxon>
        <taxon>Nematoda</taxon>
        <taxon>Chromadorea</taxon>
        <taxon>Rhabditida</taxon>
        <taxon>Tylenchina</taxon>
        <taxon>Panagrolaimomorpha</taxon>
        <taxon>Panagrolaimoidea</taxon>
        <taxon>Panagrolaimidae</taxon>
        <taxon>Panagrolaimus</taxon>
    </lineage>
</organism>
<dbReference type="InterPro" id="IPR029058">
    <property type="entry name" value="AB_hydrolase_fold"/>
</dbReference>
<dbReference type="Proteomes" id="UP000887578">
    <property type="component" value="Unplaced"/>
</dbReference>
<dbReference type="Pfam" id="PF01764">
    <property type="entry name" value="Lipase_3"/>
    <property type="match status" value="1"/>
</dbReference>
<name>A0A914PLT5_9BILA</name>
<evidence type="ECO:0000259" key="1">
    <source>
        <dbReference type="Pfam" id="PF01764"/>
    </source>
</evidence>
<reference evidence="3" key="1">
    <citation type="submission" date="2022-11" db="UniProtKB">
        <authorList>
            <consortium name="WormBaseParasite"/>
        </authorList>
    </citation>
    <scope>IDENTIFICATION</scope>
</reference>
<sequence length="215" mass="24305">MDGYGFIILAFRGTSDYDQQMFEQGWNYTEMVPFLAGGKVGKYFYDTFNNVWNNGGMKDDVYTLKNKYPTYRFHVVGHSLGGAVASIAAATIVSNGIAPANRTHLYTFGEPRSGDKDYANAFISLQINSVRIVHNRDAVPHLPSLNGTVYYHHVREIWYPTDEMSDIEPYFECSSIDGEDPKCSNSLNGTLNFDDHKNYFGRDFSYYGINGCNDL</sequence>
<dbReference type="InterPro" id="IPR002921">
    <property type="entry name" value="Fungal_lipase-type"/>
</dbReference>
<dbReference type="PANTHER" id="PTHR45908">
    <property type="entry name" value="PROTEIN CBG11750-RELATED"/>
    <property type="match status" value="1"/>
</dbReference>
<dbReference type="CDD" id="cd00519">
    <property type="entry name" value="Lipase_3"/>
    <property type="match status" value="1"/>
</dbReference>
<evidence type="ECO:0000313" key="2">
    <source>
        <dbReference type="Proteomes" id="UP000887578"/>
    </source>
</evidence>
<dbReference type="AlphaFoldDB" id="A0A914PLT5"/>
<dbReference type="SUPFAM" id="SSF53474">
    <property type="entry name" value="alpha/beta-Hydrolases"/>
    <property type="match status" value="1"/>
</dbReference>
<keyword evidence="2" id="KW-1185">Reference proteome</keyword>
<protein>
    <submittedName>
        <fullName evidence="3">Fungal lipase-like domain-containing protein</fullName>
    </submittedName>
</protein>